<reference evidence="1 2" key="1">
    <citation type="journal article" date="2018" name="Front. Plant Sci.">
        <title>Red Clover (Trifolium pratense) and Zigzag Clover (T. medium) - A Picture of Genomic Similarities and Differences.</title>
        <authorList>
            <person name="Dluhosova J."/>
            <person name="Istvanek J."/>
            <person name="Nedelnik J."/>
            <person name="Repkova J."/>
        </authorList>
    </citation>
    <scope>NUCLEOTIDE SEQUENCE [LARGE SCALE GENOMIC DNA]</scope>
    <source>
        <strain evidence="2">cv. 10/8</strain>
        <tissue evidence="1">Leaf</tissue>
    </source>
</reference>
<evidence type="ECO:0000313" key="2">
    <source>
        <dbReference type="Proteomes" id="UP000265520"/>
    </source>
</evidence>
<protein>
    <submittedName>
        <fullName evidence="1">Uncharacterized protein</fullName>
    </submittedName>
</protein>
<dbReference type="Proteomes" id="UP000265520">
    <property type="component" value="Unassembled WGS sequence"/>
</dbReference>
<name>A0A392UCJ1_9FABA</name>
<keyword evidence="2" id="KW-1185">Reference proteome</keyword>
<feature type="non-terminal residue" evidence="1">
    <location>
        <position position="1"/>
    </location>
</feature>
<dbReference type="EMBL" id="LXQA010756076">
    <property type="protein sequence ID" value="MCI69445.1"/>
    <property type="molecule type" value="Genomic_DNA"/>
</dbReference>
<proteinExistence type="predicted"/>
<sequence>KPYAFLPPSPSSLIQTKNLKLSSLSSSLKPLLPFSAAQIFAAFISIYASETQFER</sequence>
<dbReference type="AlphaFoldDB" id="A0A392UCJ1"/>
<evidence type="ECO:0000313" key="1">
    <source>
        <dbReference type="EMBL" id="MCI69445.1"/>
    </source>
</evidence>
<accession>A0A392UCJ1</accession>
<organism evidence="1 2">
    <name type="scientific">Trifolium medium</name>
    <dbReference type="NCBI Taxonomy" id="97028"/>
    <lineage>
        <taxon>Eukaryota</taxon>
        <taxon>Viridiplantae</taxon>
        <taxon>Streptophyta</taxon>
        <taxon>Embryophyta</taxon>
        <taxon>Tracheophyta</taxon>
        <taxon>Spermatophyta</taxon>
        <taxon>Magnoliopsida</taxon>
        <taxon>eudicotyledons</taxon>
        <taxon>Gunneridae</taxon>
        <taxon>Pentapetalae</taxon>
        <taxon>rosids</taxon>
        <taxon>fabids</taxon>
        <taxon>Fabales</taxon>
        <taxon>Fabaceae</taxon>
        <taxon>Papilionoideae</taxon>
        <taxon>50 kb inversion clade</taxon>
        <taxon>NPAAA clade</taxon>
        <taxon>Hologalegina</taxon>
        <taxon>IRL clade</taxon>
        <taxon>Trifolieae</taxon>
        <taxon>Trifolium</taxon>
    </lineage>
</organism>
<comment type="caution">
    <text evidence="1">The sequence shown here is derived from an EMBL/GenBank/DDBJ whole genome shotgun (WGS) entry which is preliminary data.</text>
</comment>